<reference evidence="1" key="1">
    <citation type="journal article" date="2015" name="Nature">
        <title>Complex archaea that bridge the gap between prokaryotes and eukaryotes.</title>
        <authorList>
            <person name="Spang A."/>
            <person name="Saw J.H."/>
            <person name="Jorgensen S.L."/>
            <person name="Zaremba-Niedzwiedzka K."/>
            <person name="Martijn J."/>
            <person name="Lind A.E."/>
            <person name="van Eijk R."/>
            <person name="Schleper C."/>
            <person name="Guy L."/>
            <person name="Ettema T.J."/>
        </authorList>
    </citation>
    <scope>NUCLEOTIDE SEQUENCE</scope>
</reference>
<dbReference type="AlphaFoldDB" id="A0A0F9T383"/>
<dbReference type="GO" id="GO:0006260">
    <property type="term" value="P:DNA replication"/>
    <property type="evidence" value="ECO:0007669"/>
    <property type="project" value="InterPro"/>
</dbReference>
<organism evidence="1">
    <name type="scientific">marine sediment metagenome</name>
    <dbReference type="NCBI Taxonomy" id="412755"/>
    <lineage>
        <taxon>unclassified sequences</taxon>
        <taxon>metagenomes</taxon>
        <taxon>ecological metagenomes</taxon>
    </lineage>
</organism>
<name>A0A0F9T383_9ZZZZ</name>
<dbReference type="GO" id="GO:0003677">
    <property type="term" value="F:DNA binding"/>
    <property type="evidence" value="ECO:0007669"/>
    <property type="project" value="InterPro"/>
</dbReference>
<gene>
    <name evidence="1" type="ORF">LCGC14_0398750</name>
</gene>
<accession>A0A0F9T383</accession>
<sequence>MTNLFDYDGPPDDAETGSPPLIEPLSCDAWIASSTVHKAIRRGDAETAERAVLTLIRHRGNGVFRRLMVIAYEDIGIGAPDLLVTLTRLCTDARLRRQYGDTSTVARWMVRAMAAAPKERSSDYLICSAVHRPDWECHREAVGALSIRDRITVATDADAPLGLRATASWFASGVEAGTEKRIGGGDLPGLMTAYVDAGLPQATAWAVEAAAKATHEPIVLMLPPLLQELRRGLRGPTSRSVPVPPTLFVDGVPTYALDKHTRAGRQAIMNFARENQDVRSVLQRYVPEFRHRDAAYLASFYTDAMPVTHRFEWDQVDELEMLGQDTDLLWAGIPVDGMSDVLDVFRSNLDHLNQVRAGLLGSSSAKGIG</sequence>
<proteinExistence type="predicted"/>
<protein>
    <submittedName>
        <fullName evidence="1">Uncharacterized protein</fullName>
    </submittedName>
</protein>
<dbReference type="Gene3D" id="1.20.272.10">
    <property type="match status" value="1"/>
</dbReference>
<comment type="caution">
    <text evidence="1">The sequence shown here is derived from an EMBL/GenBank/DDBJ whole genome shotgun (WGS) entry which is preliminary data.</text>
</comment>
<dbReference type="InterPro" id="IPR008921">
    <property type="entry name" value="DNA_pol3_clamp-load_cplx_C"/>
</dbReference>
<dbReference type="SUPFAM" id="SSF48019">
    <property type="entry name" value="post-AAA+ oligomerization domain-like"/>
    <property type="match status" value="1"/>
</dbReference>
<dbReference type="EMBL" id="LAZR01000340">
    <property type="protein sequence ID" value="KKN73674.1"/>
    <property type="molecule type" value="Genomic_DNA"/>
</dbReference>
<evidence type="ECO:0000313" key="1">
    <source>
        <dbReference type="EMBL" id="KKN73674.1"/>
    </source>
</evidence>